<dbReference type="EMBL" id="CATQJA010002633">
    <property type="protein sequence ID" value="CAJ0574756.1"/>
    <property type="molecule type" value="Genomic_DNA"/>
</dbReference>
<feature type="non-terminal residue" evidence="2">
    <location>
        <position position="667"/>
    </location>
</feature>
<sequence>MTGPPTLVTLPVEPSCEMHNQVRWKAARVYERKEAIQKTQAINCVEERVEKCVENWLGLMGSSTVLPIEPLGISPEQCKRALEQGRVGELLLEIKGNGLWQTVEAPPVKKPWFGTNCENTSRFTVREGEAHRFADQVIMTVPPGIALDESNYIRTGGGITIWQELAENACNWEFIGLSEILTDFDTVYIQQLDWIDTLLSSEPVEECGKVGFLTAAGMLIVREEDKRAKRSPDPDPDPADNGDRKWIPKAELIGEKPENQTEITAKWIPSFSGQIEQIRKDISAVKRDLNVTMHIFNVKIEKLERLDVTQERAVGQLIAERSHLFDLQKKFTMLEQTIEKQNLEDAKEVKTHNEKVDTIIADNGKRDKQLETMREKIEKATEEKLQEMGVETRKLDKLIGTIREQVAEIQKPIARMEPVHIRMQQEIKELKEKLEAIKTAEARPKVNESGFQQELEKLRQRVEQLGYANQEESEFTSVCLAHRQEFRHWNTRILINPTTAIREILERPNLLVHQVDARRYLVHECKDLEIQESQLIKNHRIGERCFLQLPFKTENGEFQFIQISTKDIVPQGDEISCLGERLIPQALFLENQAPELDHKHPPAHTAMRTRLARQTTTDKVTNWLETPSRWLKNLSGDILQSMGNLDFDKLTNGNREGCTSKGEFANG</sequence>
<keyword evidence="3" id="KW-1185">Reference proteome</keyword>
<feature type="compositionally biased region" description="Basic and acidic residues" evidence="1">
    <location>
        <begin position="224"/>
        <end position="233"/>
    </location>
</feature>
<accession>A0AA36G076</accession>
<evidence type="ECO:0000313" key="2">
    <source>
        <dbReference type="EMBL" id="CAJ0574756.1"/>
    </source>
</evidence>
<gene>
    <name evidence="2" type="ORF">MSPICULIGERA_LOCUS13083</name>
</gene>
<dbReference type="AlphaFoldDB" id="A0AA36G076"/>
<proteinExistence type="predicted"/>
<reference evidence="2" key="1">
    <citation type="submission" date="2023-06" db="EMBL/GenBank/DDBJ databases">
        <authorList>
            <person name="Delattre M."/>
        </authorList>
    </citation>
    <scope>NUCLEOTIDE SEQUENCE</scope>
    <source>
        <strain evidence="2">AF72</strain>
    </source>
</reference>
<evidence type="ECO:0000313" key="3">
    <source>
        <dbReference type="Proteomes" id="UP001177023"/>
    </source>
</evidence>
<dbReference type="Proteomes" id="UP001177023">
    <property type="component" value="Unassembled WGS sequence"/>
</dbReference>
<protein>
    <submittedName>
        <fullName evidence="2">Uncharacterized protein</fullName>
    </submittedName>
</protein>
<feature type="region of interest" description="Disordered" evidence="1">
    <location>
        <begin position="224"/>
        <end position="245"/>
    </location>
</feature>
<name>A0AA36G076_9BILA</name>
<organism evidence="2 3">
    <name type="scientific">Mesorhabditis spiculigera</name>
    <dbReference type="NCBI Taxonomy" id="96644"/>
    <lineage>
        <taxon>Eukaryota</taxon>
        <taxon>Metazoa</taxon>
        <taxon>Ecdysozoa</taxon>
        <taxon>Nematoda</taxon>
        <taxon>Chromadorea</taxon>
        <taxon>Rhabditida</taxon>
        <taxon>Rhabditina</taxon>
        <taxon>Rhabditomorpha</taxon>
        <taxon>Rhabditoidea</taxon>
        <taxon>Rhabditidae</taxon>
        <taxon>Mesorhabditinae</taxon>
        <taxon>Mesorhabditis</taxon>
    </lineage>
</organism>
<comment type="caution">
    <text evidence="2">The sequence shown here is derived from an EMBL/GenBank/DDBJ whole genome shotgun (WGS) entry which is preliminary data.</text>
</comment>
<evidence type="ECO:0000256" key="1">
    <source>
        <dbReference type="SAM" id="MobiDB-lite"/>
    </source>
</evidence>